<dbReference type="SUPFAM" id="SSF55729">
    <property type="entry name" value="Acyl-CoA N-acyltransferases (Nat)"/>
    <property type="match status" value="1"/>
</dbReference>
<dbReference type="OrthoDB" id="5405911at2"/>
<feature type="domain" description="N-acetyltransferase" evidence="1">
    <location>
        <begin position="19"/>
        <end position="109"/>
    </location>
</feature>
<organism evidence="2 3">
    <name type="scientific">Brachybacterium ginsengisoli</name>
    <dbReference type="NCBI Taxonomy" id="1331682"/>
    <lineage>
        <taxon>Bacteria</taxon>
        <taxon>Bacillati</taxon>
        <taxon>Actinomycetota</taxon>
        <taxon>Actinomycetes</taxon>
        <taxon>Micrococcales</taxon>
        <taxon>Dermabacteraceae</taxon>
        <taxon>Brachybacterium</taxon>
    </lineage>
</organism>
<dbReference type="KEGG" id="bgg:CFK41_14630"/>
<dbReference type="PANTHER" id="PTHR31435">
    <property type="entry name" value="PROTEIN NATD1"/>
    <property type="match status" value="1"/>
</dbReference>
<protein>
    <submittedName>
        <fullName evidence="2">N-acetyltransferase</fullName>
    </submittedName>
</protein>
<evidence type="ECO:0000259" key="1">
    <source>
        <dbReference type="PROSITE" id="PS51729"/>
    </source>
</evidence>
<keyword evidence="3" id="KW-1185">Reference proteome</keyword>
<dbReference type="AlphaFoldDB" id="A0A291H086"/>
<reference evidence="2 3" key="1">
    <citation type="journal article" date="2014" name="Int. J. Syst. Evol. Microbiol.">
        <title>Brachybacterium ginsengisoli sp. nov., isolated from soil of a ginseng field.</title>
        <authorList>
            <person name="Hoang V.A."/>
            <person name="Kim Y.J."/>
            <person name="Nguyen N.L."/>
            <person name="Yang D.C."/>
        </authorList>
    </citation>
    <scope>NUCLEOTIDE SEQUENCE [LARGE SCALE GENOMIC DNA]</scope>
    <source>
        <strain evidence="2 3">DCY80</strain>
    </source>
</reference>
<dbReference type="InterPro" id="IPR016181">
    <property type="entry name" value="Acyl_CoA_acyltransferase"/>
</dbReference>
<dbReference type="PROSITE" id="PS51729">
    <property type="entry name" value="GNAT_YJDJ"/>
    <property type="match status" value="1"/>
</dbReference>
<dbReference type="InterPro" id="IPR045057">
    <property type="entry name" value="Gcn5-rel_NAT"/>
</dbReference>
<evidence type="ECO:0000313" key="3">
    <source>
        <dbReference type="Proteomes" id="UP000217889"/>
    </source>
</evidence>
<accession>A0A291H086</accession>
<proteinExistence type="predicted"/>
<gene>
    <name evidence="2" type="ORF">CFK41_14630</name>
</gene>
<dbReference type="PANTHER" id="PTHR31435:SF10">
    <property type="entry name" value="BSR4717 PROTEIN"/>
    <property type="match status" value="1"/>
</dbReference>
<dbReference type="InterPro" id="IPR031165">
    <property type="entry name" value="GNAT_YJDJ"/>
</dbReference>
<dbReference type="EMBL" id="CP023564">
    <property type="protein sequence ID" value="ATG55877.1"/>
    <property type="molecule type" value="Genomic_DNA"/>
</dbReference>
<evidence type="ECO:0000313" key="2">
    <source>
        <dbReference type="EMBL" id="ATG55877.1"/>
    </source>
</evidence>
<name>A0A291H086_9MICO</name>
<sequence>MTDGTTPAELADDETVEVCDNPERHRFDILVGGRQAGFSMYTSAADSSEDQRIFYHTVIDDAFGGRGLAGLLTRGALTTSVEQGHRIVAVCPYVVRWLRGHDDVADSVDRVRPVHLEAVREASAEADGGAL</sequence>
<dbReference type="Pfam" id="PF14542">
    <property type="entry name" value="Acetyltransf_CG"/>
    <property type="match status" value="1"/>
</dbReference>
<dbReference type="Gene3D" id="3.40.630.30">
    <property type="match status" value="1"/>
</dbReference>
<dbReference type="RefSeq" id="WP_096800337.1">
    <property type="nucleotide sequence ID" value="NZ_CP023564.1"/>
</dbReference>
<dbReference type="Proteomes" id="UP000217889">
    <property type="component" value="Chromosome"/>
</dbReference>
<keyword evidence="2" id="KW-0808">Transferase</keyword>
<dbReference type="GO" id="GO:0016740">
    <property type="term" value="F:transferase activity"/>
    <property type="evidence" value="ECO:0007669"/>
    <property type="project" value="UniProtKB-KW"/>
</dbReference>